<name>A0AA36E9E9_LACSI</name>
<evidence type="ECO:0000256" key="1">
    <source>
        <dbReference type="SAM" id="Coils"/>
    </source>
</evidence>
<protein>
    <submittedName>
        <fullName evidence="2">Uncharacterized protein</fullName>
    </submittedName>
</protein>
<sequence>MNEKITVDCEKFLQCYEESSSQMEASSKSLQQREYELTKNELKLQKSKSKQQLKKRVQERLSSCKQLVKESCTSRKLAEGITDELVILQKRRAELESQLKAVNYESLESEITQLETALHAIQEDYYTDLQEKMKNLQTELIQKNEKLQEMKNNENSFRSAIQTI</sequence>
<proteinExistence type="predicted"/>
<evidence type="ECO:0000313" key="2">
    <source>
        <dbReference type="EMBL" id="CAI9288039.1"/>
    </source>
</evidence>
<keyword evidence="1" id="KW-0175">Coiled coil</keyword>
<accession>A0AA36E9E9</accession>
<organism evidence="2 3">
    <name type="scientific">Lactuca saligna</name>
    <name type="common">Willowleaf lettuce</name>
    <dbReference type="NCBI Taxonomy" id="75948"/>
    <lineage>
        <taxon>Eukaryota</taxon>
        <taxon>Viridiplantae</taxon>
        <taxon>Streptophyta</taxon>
        <taxon>Embryophyta</taxon>
        <taxon>Tracheophyta</taxon>
        <taxon>Spermatophyta</taxon>
        <taxon>Magnoliopsida</taxon>
        <taxon>eudicotyledons</taxon>
        <taxon>Gunneridae</taxon>
        <taxon>Pentapetalae</taxon>
        <taxon>asterids</taxon>
        <taxon>campanulids</taxon>
        <taxon>Asterales</taxon>
        <taxon>Asteraceae</taxon>
        <taxon>Cichorioideae</taxon>
        <taxon>Cichorieae</taxon>
        <taxon>Lactucinae</taxon>
        <taxon>Lactuca</taxon>
    </lineage>
</organism>
<dbReference type="AlphaFoldDB" id="A0AA36E9E9"/>
<keyword evidence="3" id="KW-1185">Reference proteome</keyword>
<reference evidence="2" key="1">
    <citation type="submission" date="2023-04" db="EMBL/GenBank/DDBJ databases">
        <authorList>
            <person name="Vijverberg K."/>
            <person name="Xiong W."/>
            <person name="Schranz E."/>
        </authorList>
    </citation>
    <scope>NUCLEOTIDE SEQUENCE</scope>
</reference>
<feature type="coiled-coil region" evidence="1">
    <location>
        <begin position="78"/>
        <end position="153"/>
    </location>
</feature>
<evidence type="ECO:0000313" key="3">
    <source>
        <dbReference type="Proteomes" id="UP001177003"/>
    </source>
</evidence>
<dbReference type="EMBL" id="OX465081">
    <property type="protein sequence ID" value="CAI9288039.1"/>
    <property type="molecule type" value="Genomic_DNA"/>
</dbReference>
<dbReference type="Proteomes" id="UP001177003">
    <property type="component" value="Chromosome 5"/>
</dbReference>
<gene>
    <name evidence="2" type="ORF">LSALG_LOCUS27365</name>
</gene>